<dbReference type="AlphaFoldDB" id="X1PN57"/>
<feature type="non-terminal residue" evidence="2">
    <location>
        <position position="1"/>
    </location>
</feature>
<reference evidence="2" key="1">
    <citation type="journal article" date="2014" name="Front. Microbiol.">
        <title>High frequency of phylogenetically diverse reductive dehalogenase-homologous genes in deep subseafloor sedimentary metagenomes.</title>
        <authorList>
            <person name="Kawai M."/>
            <person name="Futagami T."/>
            <person name="Toyoda A."/>
            <person name="Takaki Y."/>
            <person name="Nishi S."/>
            <person name="Hori S."/>
            <person name="Arai W."/>
            <person name="Tsubouchi T."/>
            <person name="Morono Y."/>
            <person name="Uchiyama I."/>
            <person name="Ito T."/>
            <person name="Fujiyama A."/>
            <person name="Inagaki F."/>
            <person name="Takami H."/>
        </authorList>
    </citation>
    <scope>NUCLEOTIDE SEQUENCE</scope>
    <source>
        <strain evidence="2">Expedition CK06-06</strain>
    </source>
</reference>
<evidence type="ECO:0000313" key="2">
    <source>
        <dbReference type="EMBL" id="GAI32314.1"/>
    </source>
</evidence>
<dbReference type="EMBL" id="BARV01015707">
    <property type="protein sequence ID" value="GAI32314.1"/>
    <property type="molecule type" value="Genomic_DNA"/>
</dbReference>
<sequence>FNFLFWLSLILLIILGGLSFFLQNQISDLETKKEELERELSSQAQKEVEKRLSKTSEKIEDFSELLEKHKISSKFFEFLKDSCHLKVYLTSLHLNNKDFLVELSGKTENFQTLGQQILIFQKKEEVKNLRVSDIVLDREGTVNFSLNFNFSENLIKK</sequence>
<comment type="caution">
    <text evidence="2">The sequence shown here is derived from an EMBL/GenBank/DDBJ whole genome shotgun (WGS) entry which is preliminary data.</text>
</comment>
<feature type="coiled-coil region" evidence="1">
    <location>
        <begin position="19"/>
        <end position="65"/>
    </location>
</feature>
<evidence type="ECO:0000256" key="1">
    <source>
        <dbReference type="SAM" id="Coils"/>
    </source>
</evidence>
<name>X1PN57_9ZZZZ</name>
<gene>
    <name evidence="2" type="ORF">S06H3_27107</name>
</gene>
<accession>X1PN57</accession>
<protein>
    <recommendedName>
        <fullName evidence="3">PilN domain-containing protein</fullName>
    </recommendedName>
</protein>
<keyword evidence="1" id="KW-0175">Coiled coil</keyword>
<proteinExistence type="predicted"/>
<evidence type="ECO:0008006" key="3">
    <source>
        <dbReference type="Google" id="ProtNLM"/>
    </source>
</evidence>
<organism evidence="2">
    <name type="scientific">marine sediment metagenome</name>
    <dbReference type="NCBI Taxonomy" id="412755"/>
    <lineage>
        <taxon>unclassified sequences</taxon>
        <taxon>metagenomes</taxon>
        <taxon>ecological metagenomes</taxon>
    </lineage>
</organism>